<feature type="region of interest" description="Disordered" evidence="1">
    <location>
        <begin position="146"/>
        <end position="174"/>
    </location>
</feature>
<name>A0A811PXF5_9POAL</name>
<gene>
    <name evidence="3" type="ORF">NCGR_LOCUS31588</name>
</gene>
<evidence type="ECO:0000256" key="1">
    <source>
        <dbReference type="SAM" id="MobiDB-lite"/>
    </source>
</evidence>
<dbReference type="PANTHER" id="PTHR31170:SF18">
    <property type="entry name" value="(WILD MALAYSIAN BANANA) HYPOTHETICAL PROTEIN"/>
    <property type="match status" value="1"/>
</dbReference>
<dbReference type="PANTHER" id="PTHR31170">
    <property type="entry name" value="BNAC04G53230D PROTEIN"/>
    <property type="match status" value="1"/>
</dbReference>
<reference evidence="3" key="1">
    <citation type="submission" date="2020-10" db="EMBL/GenBank/DDBJ databases">
        <authorList>
            <person name="Han B."/>
            <person name="Lu T."/>
            <person name="Zhao Q."/>
            <person name="Huang X."/>
            <person name="Zhao Y."/>
        </authorList>
    </citation>
    <scope>NUCLEOTIDE SEQUENCE</scope>
</reference>
<dbReference type="EMBL" id="CAJGYO010000007">
    <property type="protein sequence ID" value="CAD6247390.1"/>
    <property type="molecule type" value="Genomic_DNA"/>
</dbReference>
<evidence type="ECO:0000313" key="3">
    <source>
        <dbReference type="EMBL" id="CAD6247390.1"/>
    </source>
</evidence>
<keyword evidence="2" id="KW-1133">Transmembrane helix</keyword>
<dbReference type="Proteomes" id="UP000604825">
    <property type="component" value="Unassembled WGS sequence"/>
</dbReference>
<protein>
    <submittedName>
        <fullName evidence="3">Uncharacterized protein</fullName>
    </submittedName>
</protein>
<organism evidence="3 4">
    <name type="scientific">Miscanthus lutarioriparius</name>
    <dbReference type="NCBI Taxonomy" id="422564"/>
    <lineage>
        <taxon>Eukaryota</taxon>
        <taxon>Viridiplantae</taxon>
        <taxon>Streptophyta</taxon>
        <taxon>Embryophyta</taxon>
        <taxon>Tracheophyta</taxon>
        <taxon>Spermatophyta</taxon>
        <taxon>Magnoliopsida</taxon>
        <taxon>Liliopsida</taxon>
        <taxon>Poales</taxon>
        <taxon>Poaceae</taxon>
        <taxon>PACMAD clade</taxon>
        <taxon>Panicoideae</taxon>
        <taxon>Andropogonodae</taxon>
        <taxon>Andropogoneae</taxon>
        <taxon>Saccharinae</taxon>
        <taxon>Miscanthus</taxon>
    </lineage>
</organism>
<keyword evidence="2" id="KW-0472">Membrane</keyword>
<dbReference type="OrthoDB" id="1589813at2759"/>
<accession>A0A811PXF5</accession>
<dbReference type="Pfam" id="PF03140">
    <property type="entry name" value="DUF247"/>
    <property type="match status" value="1"/>
</dbReference>
<proteinExistence type="predicted"/>
<evidence type="ECO:0000313" key="4">
    <source>
        <dbReference type="Proteomes" id="UP000604825"/>
    </source>
</evidence>
<keyword evidence="2" id="KW-0812">Transmembrane</keyword>
<sequence length="563" mass="63617">MATETESFVTAPSTPEAAAAAAPMAPTVEPAAHQPADRLEIVVERRLRQHGEGESRRMTIFRVPAHVRDASKELYEPRLVSIGPYYRGWEALRAMEQHKWRYMRELMGWPPQPAASLGDYVRAVRDVEQEARLCYSERTSIFAAAAAAQSEPSGGGEIEEEQSRHDGDPGGPGPDGFAEMLMLDGCFILEFFAKWYKGEPDKLCDVAWVLPLLHSDLLLLENQIPFFVLEALFHVVSPTATKLDLLRLILHRLKFSSYELSTAEELVQSDIQHLLHLFYEAIMPRDDETASVQDSTPPSLQYFVQLRQMGVRLKKAVSTRFVFIRDMPRVPHWMKTTLLATLLRKVGAWFSKLLAMIRRTPPASAPTLVVPSVTQLREAGVRFEKKESPRHMFDIAFDRDSGVLEMPRMEVDYANVALLVNLVAFEQTRGLPGDGDTSRRLSSYAALVGALVRTGKDVEHLQKRGIVENLLDGDDDAATKFFQHLGDCSTLNYKSHMFAGMFEDLRQFYHSSWRRHKAKFLRDHCSSPWAVLALVVAISAFCFALFKLSTTIFSLAHPYYCHC</sequence>
<dbReference type="InterPro" id="IPR004158">
    <property type="entry name" value="DUF247_pln"/>
</dbReference>
<evidence type="ECO:0000256" key="2">
    <source>
        <dbReference type="SAM" id="Phobius"/>
    </source>
</evidence>
<feature type="region of interest" description="Disordered" evidence="1">
    <location>
        <begin position="1"/>
        <end position="36"/>
    </location>
</feature>
<dbReference type="AlphaFoldDB" id="A0A811PXF5"/>
<feature type="compositionally biased region" description="Low complexity" evidence="1">
    <location>
        <begin position="9"/>
        <end position="32"/>
    </location>
</feature>
<comment type="caution">
    <text evidence="3">The sequence shown here is derived from an EMBL/GenBank/DDBJ whole genome shotgun (WGS) entry which is preliminary data.</text>
</comment>
<keyword evidence="4" id="KW-1185">Reference proteome</keyword>
<feature type="transmembrane region" description="Helical" evidence="2">
    <location>
        <begin position="529"/>
        <end position="546"/>
    </location>
</feature>